<dbReference type="EMBL" id="KK914318">
    <property type="protein sequence ID" value="KDP41662.1"/>
    <property type="molecule type" value="Genomic_DNA"/>
</dbReference>
<evidence type="ECO:0000313" key="4">
    <source>
        <dbReference type="Proteomes" id="UP000027138"/>
    </source>
</evidence>
<dbReference type="Gene3D" id="3.30.160.60">
    <property type="entry name" value="Classic Zinc Finger"/>
    <property type="match status" value="1"/>
</dbReference>
<keyword evidence="1" id="KW-0479">Metal-binding</keyword>
<dbReference type="PANTHER" id="PTHR47593">
    <property type="entry name" value="ZINC FINGER PROTEIN 4-LIKE"/>
    <property type="match status" value="1"/>
</dbReference>
<dbReference type="PANTHER" id="PTHR47593:SF3">
    <property type="entry name" value="C2H2-TYPE DOMAIN-CONTAINING PROTEIN"/>
    <property type="match status" value="1"/>
</dbReference>
<dbReference type="InterPro" id="IPR013087">
    <property type="entry name" value="Znf_C2H2_type"/>
</dbReference>
<dbReference type="OrthoDB" id="1933825at2759"/>
<dbReference type="STRING" id="180498.A0A067KZQ4"/>
<dbReference type="InterPro" id="IPR053266">
    <property type="entry name" value="Zinc_finger_protein_7"/>
</dbReference>
<reference evidence="3 4" key="1">
    <citation type="journal article" date="2014" name="PLoS ONE">
        <title>Global Analysis of Gene Expression Profiles in Physic Nut (Jatropha curcas L.) Seedlings Exposed to Salt Stress.</title>
        <authorList>
            <person name="Zhang L."/>
            <person name="Zhang C."/>
            <person name="Wu P."/>
            <person name="Chen Y."/>
            <person name="Li M."/>
            <person name="Jiang H."/>
            <person name="Wu G."/>
        </authorList>
    </citation>
    <scope>NUCLEOTIDE SEQUENCE [LARGE SCALE GENOMIC DNA]</scope>
    <source>
        <strain evidence="4">cv. GZQX0401</strain>
        <tissue evidence="3">Young leaves</tissue>
    </source>
</reference>
<keyword evidence="4" id="KW-1185">Reference proteome</keyword>
<keyword evidence="1" id="KW-0862">Zinc</keyword>
<dbReference type="PROSITE" id="PS50157">
    <property type="entry name" value="ZINC_FINGER_C2H2_2"/>
    <property type="match status" value="1"/>
</dbReference>
<evidence type="ECO:0000313" key="3">
    <source>
        <dbReference type="EMBL" id="KDP41662.1"/>
    </source>
</evidence>
<accession>A0A067KZQ4</accession>
<evidence type="ECO:0000259" key="2">
    <source>
        <dbReference type="PROSITE" id="PS50157"/>
    </source>
</evidence>
<gene>
    <name evidence="3" type="ORF">JCGZ_16069</name>
</gene>
<sequence>MLLQSSLINKNKKIFGDTYFGGTGEGNSNEWLDLSTGPMDIEQASLSKTTSNKVFPCNFCKRKFQSSQALGGHQNAHKKERGAMKRYQYERHMAINEFFASKRMTMSLNVHAHSLIDKKFREEDGMIGKFKNVNQRFGADWTTVRSEESIIAKWPGSFRLPSEEHKQPLDSLKVDLTLRL</sequence>
<dbReference type="Proteomes" id="UP000027138">
    <property type="component" value="Unassembled WGS sequence"/>
</dbReference>
<organism evidence="3 4">
    <name type="scientific">Jatropha curcas</name>
    <name type="common">Barbados nut</name>
    <dbReference type="NCBI Taxonomy" id="180498"/>
    <lineage>
        <taxon>Eukaryota</taxon>
        <taxon>Viridiplantae</taxon>
        <taxon>Streptophyta</taxon>
        <taxon>Embryophyta</taxon>
        <taxon>Tracheophyta</taxon>
        <taxon>Spermatophyta</taxon>
        <taxon>Magnoliopsida</taxon>
        <taxon>eudicotyledons</taxon>
        <taxon>Gunneridae</taxon>
        <taxon>Pentapetalae</taxon>
        <taxon>rosids</taxon>
        <taxon>fabids</taxon>
        <taxon>Malpighiales</taxon>
        <taxon>Euphorbiaceae</taxon>
        <taxon>Crotonoideae</taxon>
        <taxon>Jatropheae</taxon>
        <taxon>Jatropha</taxon>
    </lineage>
</organism>
<dbReference type="PROSITE" id="PS00028">
    <property type="entry name" value="ZINC_FINGER_C2H2_1"/>
    <property type="match status" value="1"/>
</dbReference>
<dbReference type="AlphaFoldDB" id="A0A067KZQ4"/>
<name>A0A067KZQ4_JATCU</name>
<feature type="domain" description="C2H2-type" evidence="2">
    <location>
        <begin position="55"/>
        <end position="82"/>
    </location>
</feature>
<protein>
    <recommendedName>
        <fullName evidence="2">C2H2-type domain-containing protein</fullName>
    </recommendedName>
</protein>
<keyword evidence="1" id="KW-0863">Zinc-finger</keyword>
<dbReference type="SUPFAM" id="SSF57667">
    <property type="entry name" value="beta-beta-alpha zinc fingers"/>
    <property type="match status" value="1"/>
</dbReference>
<dbReference type="Pfam" id="PF13912">
    <property type="entry name" value="zf-C2H2_6"/>
    <property type="match status" value="1"/>
</dbReference>
<dbReference type="InterPro" id="IPR036236">
    <property type="entry name" value="Znf_C2H2_sf"/>
</dbReference>
<dbReference type="GO" id="GO:0008270">
    <property type="term" value="F:zinc ion binding"/>
    <property type="evidence" value="ECO:0007669"/>
    <property type="project" value="UniProtKB-KW"/>
</dbReference>
<proteinExistence type="predicted"/>
<evidence type="ECO:0000256" key="1">
    <source>
        <dbReference type="PROSITE-ProRule" id="PRU00042"/>
    </source>
</evidence>
<dbReference type="KEGG" id="jcu:105631011"/>